<proteinExistence type="predicted"/>
<reference evidence="2 3" key="1">
    <citation type="submission" date="2016-11" db="EMBL/GenBank/DDBJ databases">
        <title>Sphingorhabdus sp. LPB0140, isolated from marine environment.</title>
        <authorList>
            <person name="Kim E."/>
            <person name="Yi H."/>
        </authorList>
    </citation>
    <scope>NUCLEOTIDE SEQUENCE [LARGE SCALE GENOMIC DNA]</scope>
    <source>
        <strain evidence="2 3">LPB0140</strain>
    </source>
</reference>
<dbReference type="Gene3D" id="3.90.320.10">
    <property type="match status" value="1"/>
</dbReference>
<gene>
    <name evidence="2" type="ORF">LPB140_08155</name>
</gene>
<dbReference type="InterPro" id="IPR014153">
    <property type="entry name" value="Ds_break_AddB"/>
</dbReference>
<dbReference type="STRING" id="1913578.LPB140_08155"/>
<sequence length="1022" mass="114675">MGKKQRPQIFSIASHMGFADSLARYIIEKYGADPAQMAKGLLILPNNRAVAALSNAFLQYAENGLFMPQCISIGDAEKHDQLASIFDPIDDDRTQISLPREIGALERQMILADWLQHENYIGFDNLSASESMRLAQKMADSFDLLDVEKIPISKLSDIGENIGELQEHWQASFRIFFDMHVRWGNYCRENNILSATARRNIILDRWAISLKKYENLPFIIAAGVSTAAPAIANILKSVAALKNGQVILTGLDLKLDDDVWQFIGAGGDFQQINIAEQNDKDGGELLIIDESHPQFHLKKLLERISYARDEFRYLDVKEAERGPTSSGTMLRNAFLPAHFTSRWIDLKPSQRDARNLHLMICEDARHEAMSIALLIRRELEEKGNKIALITPDREIAARVSNLLKRWQIQADDTAGIALHQTAIGDLAMRLLECLGDDYSPISLLSILKHPLVMAGDGRTAWLDKARQLDLLLRGPRLGKGIRAIIASVQAEIDRIKKRGNADAAILDKYISLINWVEEIGQIIPTPNQTNYYISDIFLWLNNALMGLIGDDGWKGDAAKEYINLSDKIIQQQIKGAKIGYVGDWAAIIKMLMDQIMVRPNFGSHPRVQIYGLLEARLQKADVVICAGLNEGTWPQSPDNDPWLAPRIRRELDLPSLDRAIGLSAHDFVEAVSSGRVYMSRAMRDRKKSAVASRFLLRLIAITDEKIVSETEIPALAHRIDIGEKIPPASAPEPKPSKEARKVNLSVTDIDRLVADPFAFYAKKILKLPVLDNVGAGSNAAWRGTMIHDILEQWSKEDDYDVDKLLARGEEYLRHEIFDEASRLFWGPDFLKSLNWVADLIAQHRAEGRRVIAVEQSGEVEIDGVKLRGKVDRIDMLEQGGFAIIDYKTGSIPSKKALSEGFATQLGLCGLLAEMGAFSGVKGQANLFEYWVVKADRDKDVGGKVERGYKGPRDKGGPVAEKVVSIAHQTLKNAIHRWINGDEAFVARLHKEYCKYKDYDHLSRFAEWDGRKSRQFKAVNDEQ</sequence>
<dbReference type="Pfam" id="PF12705">
    <property type="entry name" value="PDDEXK_1"/>
    <property type="match status" value="1"/>
</dbReference>
<dbReference type="SUPFAM" id="SSF52540">
    <property type="entry name" value="P-loop containing nucleoside triphosphate hydrolases"/>
    <property type="match status" value="1"/>
</dbReference>
<protein>
    <submittedName>
        <fullName evidence="2">Double-strand break repair protein AddB</fullName>
    </submittedName>
</protein>
<dbReference type="Proteomes" id="UP000242561">
    <property type="component" value="Chromosome"/>
</dbReference>
<dbReference type="NCBIfam" id="TIGR02786">
    <property type="entry name" value="addB_alphas"/>
    <property type="match status" value="1"/>
</dbReference>
<name>A0A1L3JCA8_9SPHN</name>
<dbReference type="OrthoDB" id="9780606at2"/>
<dbReference type="InterPro" id="IPR011335">
    <property type="entry name" value="Restrct_endonuc-II-like"/>
</dbReference>
<dbReference type="InterPro" id="IPR027417">
    <property type="entry name" value="P-loop_NTPase"/>
</dbReference>
<dbReference type="InterPro" id="IPR011604">
    <property type="entry name" value="PDDEXK-like_dom_sf"/>
</dbReference>
<evidence type="ECO:0000259" key="1">
    <source>
        <dbReference type="Pfam" id="PF12705"/>
    </source>
</evidence>
<dbReference type="InterPro" id="IPR038726">
    <property type="entry name" value="PDDEXK_AddAB-type"/>
</dbReference>
<evidence type="ECO:0000313" key="3">
    <source>
        <dbReference type="Proteomes" id="UP000242561"/>
    </source>
</evidence>
<dbReference type="AlphaFoldDB" id="A0A1L3JCA8"/>
<accession>A0A1L3JCA8</accession>
<organism evidence="2 3">
    <name type="scientific">Sphingorhabdus lutea</name>
    <dbReference type="NCBI Taxonomy" id="1913578"/>
    <lineage>
        <taxon>Bacteria</taxon>
        <taxon>Pseudomonadati</taxon>
        <taxon>Pseudomonadota</taxon>
        <taxon>Alphaproteobacteria</taxon>
        <taxon>Sphingomonadales</taxon>
        <taxon>Sphingomonadaceae</taxon>
        <taxon>Sphingorhabdus</taxon>
    </lineage>
</organism>
<dbReference type="RefSeq" id="WP_072559413.1">
    <property type="nucleotide sequence ID" value="NZ_CP018154.1"/>
</dbReference>
<dbReference type="SUPFAM" id="SSF52980">
    <property type="entry name" value="Restriction endonuclease-like"/>
    <property type="match status" value="1"/>
</dbReference>
<dbReference type="EMBL" id="CP018154">
    <property type="protein sequence ID" value="APG62764.1"/>
    <property type="molecule type" value="Genomic_DNA"/>
</dbReference>
<keyword evidence="3" id="KW-1185">Reference proteome</keyword>
<dbReference type="KEGG" id="sphl:LPB140_08155"/>
<feature type="domain" description="PD-(D/E)XK endonuclease-like" evidence="1">
    <location>
        <begin position="744"/>
        <end position="997"/>
    </location>
</feature>
<evidence type="ECO:0000313" key="2">
    <source>
        <dbReference type="EMBL" id="APG62764.1"/>
    </source>
</evidence>